<evidence type="ECO:0008006" key="3">
    <source>
        <dbReference type="Google" id="ProtNLM"/>
    </source>
</evidence>
<evidence type="ECO:0000313" key="1">
    <source>
        <dbReference type="EMBL" id="VVC41891.1"/>
    </source>
</evidence>
<gene>
    <name evidence="1" type="ORF">CINCED_3A016881</name>
</gene>
<sequence length="131" mass="14506">MLLHAVYYKTICAEFIVPMGYYNVALPGHGLTNIRGSHAVNEINKTPVKAQAVLSVLAENSRDTVDKAYKRRIKAEIKKYKAQSNKDETIAIAFSAAELTNAIKDIKIGKAPGKDFIHPEFLHDLDPKPVS</sequence>
<dbReference type="EMBL" id="CABPRJ010001930">
    <property type="protein sequence ID" value="VVC41891.1"/>
    <property type="molecule type" value="Genomic_DNA"/>
</dbReference>
<organism evidence="1 2">
    <name type="scientific">Cinara cedri</name>
    <dbReference type="NCBI Taxonomy" id="506608"/>
    <lineage>
        <taxon>Eukaryota</taxon>
        <taxon>Metazoa</taxon>
        <taxon>Ecdysozoa</taxon>
        <taxon>Arthropoda</taxon>
        <taxon>Hexapoda</taxon>
        <taxon>Insecta</taxon>
        <taxon>Pterygota</taxon>
        <taxon>Neoptera</taxon>
        <taxon>Paraneoptera</taxon>
        <taxon>Hemiptera</taxon>
        <taxon>Sternorrhyncha</taxon>
        <taxon>Aphidomorpha</taxon>
        <taxon>Aphidoidea</taxon>
        <taxon>Aphididae</taxon>
        <taxon>Lachninae</taxon>
        <taxon>Cinara</taxon>
    </lineage>
</organism>
<accession>A0A5E4NFF8</accession>
<keyword evidence="2" id="KW-1185">Reference proteome</keyword>
<name>A0A5E4NFF8_9HEMI</name>
<protein>
    <recommendedName>
        <fullName evidence="3">Reverse transcriptase domain</fullName>
    </recommendedName>
</protein>
<dbReference type="Proteomes" id="UP000325440">
    <property type="component" value="Unassembled WGS sequence"/>
</dbReference>
<reference evidence="1 2" key="1">
    <citation type="submission" date="2019-08" db="EMBL/GenBank/DDBJ databases">
        <authorList>
            <person name="Alioto T."/>
            <person name="Alioto T."/>
            <person name="Gomez Garrido J."/>
        </authorList>
    </citation>
    <scope>NUCLEOTIDE SEQUENCE [LARGE SCALE GENOMIC DNA]</scope>
</reference>
<proteinExistence type="predicted"/>
<dbReference type="AlphaFoldDB" id="A0A5E4NFF8"/>
<evidence type="ECO:0000313" key="2">
    <source>
        <dbReference type="Proteomes" id="UP000325440"/>
    </source>
</evidence>